<reference evidence="1 2" key="1">
    <citation type="submission" date="2024-04" db="EMBL/GenBank/DDBJ databases">
        <authorList>
            <person name="Waldvogel A.-M."/>
            <person name="Schoenle A."/>
        </authorList>
    </citation>
    <scope>NUCLEOTIDE SEQUENCE [LARGE SCALE GENOMIC DNA]</scope>
</reference>
<name>A0AAV2LXM7_KNICA</name>
<organism evidence="1 2">
    <name type="scientific">Knipowitschia caucasica</name>
    <name type="common">Caucasian dwarf goby</name>
    <name type="synonym">Pomatoschistus caucasicus</name>
    <dbReference type="NCBI Taxonomy" id="637954"/>
    <lineage>
        <taxon>Eukaryota</taxon>
        <taxon>Metazoa</taxon>
        <taxon>Chordata</taxon>
        <taxon>Craniata</taxon>
        <taxon>Vertebrata</taxon>
        <taxon>Euteleostomi</taxon>
        <taxon>Actinopterygii</taxon>
        <taxon>Neopterygii</taxon>
        <taxon>Teleostei</taxon>
        <taxon>Neoteleostei</taxon>
        <taxon>Acanthomorphata</taxon>
        <taxon>Gobiaria</taxon>
        <taxon>Gobiiformes</taxon>
        <taxon>Gobioidei</taxon>
        <taxon>Gobiidae</taxon>
        <taxon>Gobiinae</taxon>
        <taxon>Knipowitschia</taxon>
    </lineage>
</organism>
<proteinExistence type="predicted"/>
<dbReference type="AlphaFoldDB" id="A0AAV2LXM7"/>
<evidence type="ECO:0000313" key="2">
    <source>
        <dbReference type="Proteomes" id="UP001497482"/>
    </source>
</evidence>
<dbReference type="EMBL" id="OZ035827">
    <property type="protein sequence ID" value="CAL1605795.1"/>
    <property type="molecule type" value="Genomic_DNA"/>
</dbReference>
<accession>A0AAV2LXM7</accession>
<protein>
    <submittedName>
        <fullName evidence="1">Uncharacterized protein</fullName>
    </submittedName>
</protein>
<dbReference type="Proteomes" id="UP001497482">
    <property type="component" value="Chromosome 5"/>
</dbReference>
<sequence>MGEGGGFTSRVGPADIMCLGVYNRVLIMNGVPACEREKTGRMQPLAQERIPWGYQVILTPDCSPSLGSECRGQLGEPPCVVRGFGGADSGP</sequence>
<gene>
    <name evidence="1" type="ORF">KC01_LOCUS33107</name>
</gene>
<keyword evidence="2" id="KW-1185">Reference proteome</keyword>
<evidence type="ECO:0000313" key="1">
    <source>
        <dbReference type="EMBL" id="CAL1605795.1"/>
    </source>
</evidence>